<sequence length="237" mass="26835">MPQLPLKTLLTAVCTLALATPLAAQENVELNAEIVERFDDLFIIDEGDRRLLVRPAEALEQTFQVGDEIRIEGRLEGDTITEAVVGSPQQRDQDAEPQRPSVRAPDVAAIQQLLAERAFGDMVELKRRDATFRITSINSDGFEVRSDIDEQGELLSWHIKRPGHDRPHRDETLDSLAQESVIDSLAEQGYLDATLLEFKGRHMEWVASNADEQTVLLHVDYRGDVYREKRLPEWPAQ</sequence>
<proteinExistence type="predicted"/>
<evidence type="ECO:0000313" key="3">
    <source>
        <dbReference type="Proteomes" id="UP000623776"/>
    </source>
</evidence>
<evidence type="ECO:0000256" key="1">
    <source>
        <dbReference type="SAM" id="SignalP"/>
    </source>
</evidence>
<evidence type="ECO:0000313" key="2">
    <source>
        <dbReference type="EMBL" id="GHD55002.1"/>
    </source>
</evidence>
<dbReference type="Proteomes" id="UP000623776">
    <property type="component" value="Unassembled WGS sequence"/>
</dbReference>
<name>A0A8H9IPK5_9GAMM</name>
<dbReference type="RefSeq" id="WP_039175254.1">
    <property type="nucleotide sequence ID" value="NZ_BMXN01000002.1"/>
</dbReference>
<evidence type="ECO:0008006" key="4">
    <source>
        <dbReference type="Google" id="ProtNLM"/>
    </source>
</evidence>
<keyword evidence="1" id="KW-0732">Signal</keyword>
<feature type="chain" id="PRO_5034427068" description="PepSY domain-containing protein" evidence="1">
    <location>
        <begin position="25"/>
        <end position="237"/>
    </location>
</feature>
<dbReference type="EMBL" id="BMXN01000002">
    <property type="protein sequence ID" value="GHD55002.1"/>
    <property type="molecule type" value="Genomic_DNA"/>
</dbReference>
<dbReference type="AlphaFoldDB" id="A0A8H9IPK5"/>
<reference evidence="3" key="1">
    <citation type="journal article" date="2019" name="Int. J. Syst. Evol. Microbiol.">
        <title>The Global Catalogue of Microorganisms (GCM) 10K type strain sequencing project: providing services to taxonomists for standard genome sequencing and annotation.</title>
        <authorList>
            <consortium name="The Broad Institute Genomics Platform"/>
            <consortium name="The Broad Institute Genome Sequencing Center for Infectious Disease"/>
            <person name="Wu L."/>
            <person name="Ma J."/>
        </authorList>
    </citation>
    <scope>NUCLEOTIDE SEQUENCE [LARGE SCALE GENOMIC DNA]</scope>
    <source>
        <strain evidence="3">KCTC 22154</strain>
    </source>
</reference>
<organism evidence="2 3">
    <name type="scientific">Vreelandella hamiltonii</name>
    <dbReference type="NCBI Taxonomy" id="502829"/>
    <lineage>
        <taxon>Bacteria</taxon>
        <taxon>Pseudomonadati</taxon>
        <taxon>Pseudomonadota</taxon>
        <taxon>Gammaproteobacteria</taxon>
        <taxon>Oceanospirillales</taxon>
        <taxon>Halomonadaceae</taxon>
        <taxon>Vreelandella</taxon>
    </lineage>
</organism>
<gene>
    <name evidence="2" type="ORF">GCM10007157_04190</name>
</gene>
<comment type="caution">
    <text evidence="2">The sequence shown here is derived from an EMBL/GenBank/DDBJ whole genome shotgun (WGS) entry which is preliminary data.</text>
</comment>
<protein>
    <recommendedName>
        <fullName evidence="4">PepSY domain-containing protein</fullName>
    </recommendedName>
</protein>
<feature type="signal peptide" evidence="1">
    <location>
        <begin position="1"/>
        <end position="24"/>
    </location>
</feature>
<accession>A0A8H9IPK5</accession>
<keyword evidence="3" id="KW-1185">Reference proteome</keyword>